<proteinExistence type="predicted"/>
<organism evidence="2 3">
    <name type="scientific">Drosophila lebanonensis</name>
    <name type="common">Fruit fly</name>
    <name type="synonym">Scaptodrosophila lebanonensis</name>
    <dbReference type="NCBI Taxonomy" id="7225"/>
    <lineage>
        <taxon>Eukaryota</taxon>
        <taxon>Metazoa</taxon>
        <taxon>Ecdysozoa</taxon>
        <taxon>Arthropoda</taxon>
        <taxon>Hexapoda</taxon>
        <taxon>Insecta</taxon>
        <taxon>Pterygota</taxon>
        <taxon>Neoptera</taxon>
        <taxon>Endopterygota</taxon>
        <taxon>Diptera</taxon>
        <taxon>Brachycera</taxon>
        <taxon>Muscomorpha</taxon>
        <taxon>Ephydroidea</taxon>
        <taxon>Drosophilidae</taxon>
        <taxon>Scaptodrosophila</taxon>
    </lineage>
</organism>
<evidence type="ECO:0000313" key="2">
    <source>
        <dbReference type="Proteomes" id="UP000504634"/>
    </source>
</evidence>
<gene>
    <name evidence="3" type="primary">LOC115621668</name>
</gene>
<evidence type="ECO:0000313" key="3">
    <source>
        <dbReference type="RefSeq" id="XP_030371237.1"/>
    </source>
</evidence>
<name>A0A6J2T8G8_DROLE</name>
<dbReference type="RefSeq" id="XP_030371237.1">
    <property type="nucleotide sequence ID" value="XM_030515377.1"/>
</dbReference>
<dbReference type="Pfam" id="PF03670">
    <property type="entry name" value="UPF0184"/>
    <property type="match status" value="1"/>
</dbReference>
<evidence type="ECO:0000256" key="1">
    <source>
        <dbReference type="SAM" id="Coils"/>
    </source>
</evidence>
<keyword evidence="1" id="KW-0175">Coiled coil</keyword>
<protein>
    <submittedName>
        <fullName evidence="3">UPF0184 protein CG14818-like</fullName>
    </submittedName>
</protein>
<reference evidence="3" key="1">
    <citation type="submission" date="2025-08" db="UniProtKB">
        <authorList>
            <consortium name="RefSeq"/>
        </authorList>
    </citation>
    <scope>IDENTIFICATION</scope>
    <source>
        <strain evidence="3">11010-0011.00</strain>
        <tissue evidence="3">Whole body</tissue>
    </source>
</reference>
<dbReference type="AlphaFoldDB" id="A0A6J2T8G8"/>
<dbReference type="OrthoDB" id="10050612at2759"/>
<accession>A0A6J2T8G8</accession>
<sequence>MEFIQNPHIAAQTTHLQELDDSKGKHLLILSIVNASEQLIENVNNSLNALSKALDYMEQRTDNILIQLRALLESNRELRHNN</sequence>
<feature type="coiled-coil region" evidence="1">
    <location>
        <begin position="33"/>
        <end position="60"/>
    </location>
</feature>
<dbReference type="GeneID" id="115621668"/>
<keyword evidence="2" id="KW-1185">Reference proteome</keyword>
<dbReference type="Proteomes" id="UP000504634">
    <property type="component" value="Unplaced"/>
</dbReference>